<evidence type="ECO:0000313" key="2">
    <source>
        <dbReference type="EMBL" id="GAA1998062.1"/>
    </source>
</evidence>
<sequence length="63" mass="6492">MTSDAPGRPWTPTDLAQQARPPELEIAAPRASGEPGRWTPIGVVAVKGALPTSKSERAGGSGR</sequence>
<protein>
    <submittedName>
        <fullName evidence="2">Uncharacterized protein</fullName>
    </submittedName>
</protein>
<evidence type="ECO:0000256" key="1">
    <source>
        <dbReference type="SAM" id="MobiDB-lite"/>
    </source>
</evidence>
<name>A0ABN2T3Q2_9MICO</name>
<feature type="region of interest" description="Disordered" evidence="1">
    <location>
        <begin position="1"/>
        <end position="40"/>
    </location>
</feature>
<dbReference type="EMBL" id="BAAAOH010000001">
    <property type="protein sequence ID" value="GAA1998062.1"/>
    <property type="molecule type" value="Genomic_DNA"/>
</dbReference>
<proteinExistence type="predicted"/>
<keyword evidence="3" id="KW-1185">Reference proteome</keyword>
<dbReference type="RefSeq" id="WP_344066405.1">
    <property type="nucleotide sequence ID" value="NZ_BAAAOH010000001.1"/>
</dbReference>
<organism evidence="2 3">
    <name type="scientific">Microbacterium pumilum</name>
    <dbReference type="NCBI Taxonomy" id="344165"/>
    <lineage>
        <taxon>Bacteria</taxon>
        <taxon>Bacillati</taxon>
        <taxon>Actinomycetota</taxon>
        <taxon>Actinomycetes</taxon>
        <taxon>Micrococcales</taxon>
        <taxon>Microbacteriaceae</taxon>
        <taxon>Microbacterium</taxon>
    </lineage>
</organism>
<dbReference type="Proteomes" id="UP001500326">
    <property type="component" value="Unassembled WGS sequence"/>
</dbReference>
<comment type="caution">
    <text evidence="2">The sequence shown here is derived from an EMBL/GenBank/DDBJ whole genome shotgun (WGS) entry which is preliminary data.</text>
</comment>
<reference evidence="2 3" key="1">
    <citation type="journal article" date="2019" name="Int. J. Syst. Evol. Microbiol.">
        <title>The Global Catalogue of Microorganisms (GCM) 10K type strain sequencing project: providing services to taxonomists for standard genome sequencing and annotation.</title>
        <authorList>
            <consortium name="The Broad Institute Genomics Platform"/>
            <consortium name="The Broad Institute Genome Sequencing Center for Infectious Disease"/>
            <person name="Wu L."/>
            <person name="Ma J."/>
        </authorList>
    </citation>
    <scope>NUCLEOTIDE SEQUENCE [LARGE SCALE GENOMIC DNA]</scope>
    <source>
        <strain evidence="2 3">JCM 14902</strain>
    </source>
</reference>
<evidence type="ECO:0000313" key="3">
    <source>
        <dbReference type="Proteomes" id="UP001500326"/>
    </source>
</evidence>
<accession>A0ABN2T3Q2</accession>
<gene>
    <name evidence="2" type="ORF">GCM10009777_39110</name>
</gene>